<dbReference type="Proteomes" id="UP001642409">
    <property type="component" value="Unassembled WGS sequence"/>
</dbReference>
<accession>A0ABP1KTL9</accession>
<proteinExistence type="predicted"/>
<evidence type="ECO:0000313" key="2">
    <source>
        <dbReference type="Proteomes" id="UP001642409"/>
    </source>
</evidence>
<name>A0ABP1KTL9_9EUKA</name>
<protein>
    <submittedName>
        <fullName evidence="1">Hypothetical_protein</fullName>
    </submittedName>
</protein>
<gene>
    <name evidence="1" type="ORF">HINF_LOCUS53120</name>
</gene>
<sequence length="145" mass="16521">MLFAPQSVTAPITSANLNYLVKYATHMSLSAPFNNQIESGFRTFTVEAINTREDKQQVMQERRVNVLINFVSAVNASTVIALMQVNCQNETMKRTQNLYLCYQMFKDNIVTVEQMHKRIARRIKITIQSGVRGIWSGNSCILSQI</sequence>
<reference evidence="1 2" key="1">
    <citation type="submission" date="2024-07" db="EMBL/GenBank/DDBJ databases">
        <authorList>
            <person name="Akdeniz Z."/>
        </authorList>
    </citation>
    <scope>NUCLEOTIDE SEQUENCE [LARGE SCALE GENOMIC DNA]</scope>
</reference>
<comment type="caution">
    <text evidence="1">The sequence shown here is derived from an EMBL/GenBank/DDBJ whole genome shotgun (WGS) entry which is preliminary data.</text>
</comment>
<dbReference type="EMBL" id="CAXDID020000269">
    <property type="protein sequence ID" value="CAL6067646.1"/>
    <property type="molecule type" value="Genomic_DNA"/>
</dbReference>
<organism evidence="1 2">
    <name type="scientific">Hexamita inflata</name>
    <dbReference type="NCBI Taxonomy" id="28002"/>
    <lineage>
        <taxon>Eukaryota</taxon>
        <taxon>Metamonada</taxon>
        <taxon>Diplomonadida</taxon>
        <taxon>Hexamitidae</taxon>
        <taxon>Hexamitinae</taxon>
        <taxon>Hexamita</taxon>
    </lineage>
</organism>
<keyword evidence="2" id="KW-1185">Reference proteome</keyword>
<evidence type="ECO:0000313" key="1">
    <source>
        <dbReference type="EMBL" id="CAL6067646.1"/>
    </source>
</evidence>